<feature type="compositionally biased region" description="Polar residues" evidence="1">
    <location>
        <begin position="368"/>
        <end position="385"/>
    </location>
</feature>
<feature type="compositionally biased region" description="Basic residues" evidence="1">
    <location>
        <begin position="474"/>
        <end position="483"/>
    </location>
</feature>
<feature type="compositionally biased region" description="Basic and acidic residues" evidence="1">
    <location>
        <begin position="290"/>
        <end position="301"/>
    </location>
</feature>
<feature type="region of interest" description="Disordered" evidence="1">
    <location>
        <begin position="948"/>
        <end position="971"/>
    </location>
</feature>
<feature type="compositionally biased region" description="Polar residues" evidence="1">
    <location>
        <begin position="653"/>
        <end position="670"/>
    </location>
</feature>
<feature type="compositionally biased region" description="Basic and acidic residues" evidence="1">
    <location>
        <begin position="446"/>
        <end position="464"/>
    </location>
</feature>
<feature type="region of interest" description="Disordered" evidence="1">
    <location>
        <begin position="742"/>
        <end position="935"/>
    </location>
</feature>
<evidence type="ECO:0000256" key="1">
    <source>
        <dbReference type="SAM" id="MobiDB-lite"/>
    </source>
</evidence>
<feature type="region of interest" description="Disordered" evidence="1">
    <location>
        <begin position="108"/>
        <end position="145"/>
    </location>
</feature>
<feature type="compositionally biased region" description="Basic residues" evidence="1">
    <location>
        <begin position="308"/>
        <end position="317"/>
    </location>
</feature>
<evidence type="ECO:0000313" key="2">
    <source>
        <dbReference type="EMBL" id="OIV98455.1"/>
    </source>
</evidence>
<dbReference type="Proteomes" id="UP000188354">
    <property type="component" value="Chromosome LG14"/>
</dbReference>
<protein>
    <submittedName>
        <fullName evidence="2">Uncharacterized protein</fullName>
    </submittedName>
</protein>
<feature type="compositionally biased region" description="Polar residues" evidence="1">
    <location>
        <begin position="344"/>
        <end position="357"/>
    </location>
</feature>
<sequence>MFVKSAFNGVRKNWFLSVDASALVENGQHRQLLSSGSANKVACLANTDNALLGPVDNAMDISPKRVSGLNYSLLPELENKQDEKEEVPLVSLGVSQHTGKEVITNLGRDVKSSGNNDTGIPLPRSVPETKDHHYVNNEHPSLQIGCEVDRTSKSTHKDDSNACEECPSISVASLKKQRKSKRKNEDTERDDISKENIASVDNPLSVSSKRVSRSNNFKVPQVENKLVEKEKDHFGSPCVSDRTGEVVENLEKGAKSSGNSDPGIPLLGSVPVAEDHVNNESEVDQSNKYNAKDDSHVREDDPSISMRSAKKKRKGKKKKEDTMQNDTSTENIASVDNALRVPSKSVSSFNNIQTPQWENKKDEKQESHFASSCVSKNTNNGTIKNDCNVHEEDPSTPMPSVKEKRRSKRKKENIVQDDTSKENIDNPLSVPSKKVFSLNNFPASKLESKQDQKEDINIRDESVKEASTAGPAANKKHKKRKRSSTHDSKEMLELETTSQKDEAQKPDEAYKQSKESKDQLEHNNDKSRGDSQSKHNKVTEDFSDIRTPAEKKQKGKDKSTPGVDLSMNKSTINDMEIGTDAYKESIGSKVHPSDVLSSITDQVIEPKELTEHNVNIVIDHCHKSDAGQSEGAEEVREVSPQNDPKPMLLEESPPSNQDNTGANVGESNDISKLVDENGMTEPVKSEKEKRGTRKAKDSSREPSLREGTGLVDASDNGKIFRQFFKATNCNAKSGNTEIEEMKGTVLSATGNEDDLSADNAGSLDNAEDVDEHVDKMQIKKSNNNKTSISKSISNHAMPSIGENRKPHADASRKSEDLEKQREHIPLSNSKVEGSKKKVQSKAGKAYGHDVGGVVSNTQQKKRLLEGAIFKEDSSGTSEDEGGVDNSDASTKTPSDSTLLSDFSDADSNDGLGLDSQQNGLHGGRSALKDGMSGTKMAIDRVLRSSRRYKKAKITASQTESQLEFVPDSLAD</sequence>
<name>A0A4P1R006_LUPAN</name>
<feature type="region of interest" description="Disordered" evidence="1">
    <location>
        <begin position="277"/>
        <end position="571"/>
    </location>
</feature>
<feature type="compositionally biased region" description="Low complexity" evidence="1">
    <location>
        <begin position="779"/>
        <end position="794"/>
    </location>
</feature>
<feature type="region of interest" description="Disordered" evidence="1">
    <location>
        <begin position="173"/>
        <end position="214"/>
    </location>
</feature>
<evidence type="ECO:0000313" key="3">
    <source>
        <dbReference type="Proteomes" id="UP000188354"/>
    </source>
</evidence>
<feature type="compositionally biased region" description="Basic and acidic residues" evidence="1">
    <location>
        <begin position="183"/>
        <end position="194"/>
    </location>
</feature>
<feature type="compositionally biased region" description="Low complexity" evidence="1">
    <location>
        <begin position="205"/>
        <end position="214"/>
    </location>
</feature>
<dbReference type="EMBL" id="CM007374">
    <property type="protein sequence ID" value="OIV98455.1"/>
    <property type="molecule type" value="Genomic_DNA"/>
</dbReference>
<feature type="compositionally biased region" description="Basic and acidic residues" evidence="1">
    <location>
        <begin position="412"/>
        <end position="424"/>
    </location>
</feature>
<feature type="compositionally biased region" description="Polar residues" evidence="1">
    <location>
        <begin position="324"/>
        <end position="334"/>
    </location>
</feature>
<feature type="region of interest" description="Disordered" evidence="1">
    <location>
        <begin position="620"/>
        <end position="716"/>
    </location>
</feature>
<feature type="compositionally biased region" description="Basic and acidic residues" evidence="1">
    <location>
        <begin position="862"/>
        <end position="873"/>
    </location>
</feature>
<gene>
    <name evidence="2" type="ORF">TanjilG_16782</name>
</gene>
<feature type="compositionally biased region" description="Basic and acidic residues" evidence="1">
    <location>
        <begin position="802"/>
        <end position="824"/>
    </location>
</feature>
<dbReference type="AlphaFoldDB" id="A0A4P1R006"/>
<accession>A0A4P1R006</accession>
<dbReference type="Gramene" id="OIV98455">
    <property type="protein sequence ID" value="OIV98455"/>
    <property type="gene ID" value="TanjilG_16782"/>
</dbReference>
<feature type="compositionally biased region" description="Basic and acidic residues" evidence="1">
    <location>
        <begin position="358"/>
        <end position="367"/>
    </location>
</feature>
<dbReference type="STRING" id="3871.A0A4P1R006"/>
<feature type="compositionally biased region" description="Basic and acidic residues" evidence="1">
    <location>
        <begin position="127"/>
        <end position="136"/>
    </location>
</feature>
<organism evidence="2 3">
    <name type="scientific">Lupinus angustifolius</name>
    <name type="common">Narrow-leaved blue lupine</name>
    <dbReference type="NCBI Taxonomy" id="3871"/>
    <lineage>
        <taxon>Eukaryota</taxon>
        <taxon>Viridiplantae</taxon>
        <taxon>Streptophyta</taxon>
        <taxon>Embryophyta</taxon>
        <taxon>Tracheophyta</taxon>
        <taxon>Spermatophyta</taxon>
        <taxon>Magnoliopsida</taxon>
        <taxon>eudicotyledons</taxon>
        <taxon>Gunneridae</taxon>
        <taxon>Pentapetalae</taxon>
        <taxon>rosids</taxon>
        <taxon>fabids</taxon>
        <taxon>Fabales</taxon>
        <taxon>Fabaceae</taxon>
        <taxon>Papilionoideae</taxon>
        <taxon>50 kb inversion clade</taxon>
        <taxon>genistoids sensu lato</taxon>
        <taxon>core genistoids</taxon>
        <taxon>Genisteae</taxon>
        <taxon>Lupinus</taxon>
    </lineage>
</organism>
<feature type="compositionally biased region" description="Basic and acidic residues" evidence="1">
    <location>
        <begin position="683"/>
        <end position="704"/>
    </location>
</feature>
<feature type="compositionally biased region" description="Polar residues" evidence="1">
    <location>
        <begin position="886"/>
        <end position="900"/>
    </location>
</feature>
<keyword evidence="3" id="KW-1185">Reference proteome</keyword>
<proteinExistence type="predicted"/>
<reference evidence="2 3" key="1">
    <citation type="journal article" date="2017" name="Plant Biotechnol. J.">
        <title>A comprehensive draft genome sequence for lupin (Lupinus angustifolius), an emerging health food: insights into plant-microbe interactions and legume evolution.</title>
        <authorList>
            <person name="Hane J.K."/>
            <person name="Ming Y."/>
            <person name="Kamphuis L.G."/>
            <person name="Nelson M.N."/>
            <person name="Garg G."/>
            <person name="Atkins C.A."/>
            <person name="Bayer P.E."/>
            <person name="Bravo A."/>
            <person name="Bringans S."/>
            <person name="Cannon S."/>
            <person name="Edwards D."/>
            <person name="Foley R."/>
            <person name="Gao L.L."/>
            <person name="Harrison M.J."/>
            <person name="Huang W."/>
            <person name="Hurgobin B."/>
            <person name="Li S."/>
            <person name="Liu C.W."/>
            <person name="McGrath A."/>
            <person name="Morahan G."/>
            <person name="Murray J."/>
            <person name="Weller J."/>
            <person name="Jian J."/>
            <person name="Singh K.B."/>
        </authorList>
    </citation>
    <scope>NUCLEOTIDE SEQUENCE [LARGE SCALE GENOMIC DNA]</scope>
    <source>
        <strain evidence="3">cv. Tanjil</strain>
        <tissue evidence="2">Whole plant</tissue>
    </source>
</reference>
<feature type="compositionally biased region" description="Basic and acidic residues" evidence="1">
    <location>
        <begin position="484"/>
        <end position="559"/>
    </location>
</feature>